<accession>A0A918XG27</accession>
<reference evidence="1 2" key="1">
    <citation type="journal article" date="2014" name="Int. J. Syst. Evol. Microbiol.">
        <title>Complete genome sequence of Corynebacterium casei LMG S-19264T (=DSM 44701T), isolated from a smear-ripened cheese.</title>
        <authorList>
            <consortium name="US DOE Joint Genome Institute (JGI-PGF)"/>
            <person name="Walter F."/>
            <person name="Albersmeier A."/>
            <person name="Kalinowski J."/>
            <person name="Ruckert C."/>
        </authorList>
    </citation>
    <scope>NUCLEOTIDE SEQUENCE [LARGE SCALE GENOMIC DNA]</scope>
    <source>
        <strain evidence="1 2">KCTC 19473</strain>
    </source>
</reference>
<protein>
    <submittedName>
        <fullName evidence="1">Uncharacterized protein</fullName>
    </submittedName>
</protein>
<proteinExistence type="predicted"/>
<organism evidence="1 2">
    <name type="scientific">Nocardiopsis kunsanensis</name>
    <dbReference type="NCBI Taxonomy" id="141693"/>
    <lineage>
        <taxon>Bacteria</taxon>
        <taxon>Bacillati</taxon>
        <taxon>Actinomycetota</taxon>
        <taxon>Actinomycetes</taxon>
        <taxon>Streptosporangiales</taxon>
        <taxon>Nocardiopsidaceae</taxon>
        <taxon>Nocardiopsis</taxon>
    </lineage>
</organism>
<evidence type="ECO:0000313" key="2">
    <source>
        <dbReference type="Proteomes" id="UP000654947"/>
    </source>
</evidence>
<dbReference type="EMBL" id="BMXL01000016">
    <property type="protein sequence ID" value="GHD29629.1"/>
    <property type="molecule type" value="Genomic_DNA"/>
</dbReference>
<name>A0A918XG27_9ACTN</name>
<gene>
    <name evidence="1" type="ORF">GCM10007147_30840</name>
</gene>
<dbReference type="AlphaFoldDB" id="A0A918XG27"/>
<comment type="caution">
    <text evidence="1">The sequence shown here is derived from an EMBL/GenBank/DDBJ whole genome shotgun (WGS) entry which is preliminary data.</text>
</comment>
<dbReference type="Proteomes" id="UP000654947">
    <property type="component" value="Unassembled WGS sequence"/>
</dbReference>
<evidence type="ECO:0000313" key="1">
    <source>
        <dbReference type="EMBL" id="GHD29629.1"/>
    </source>
</evidence>
<keyword evidence="2" id="KW-1185">Reference proteome</keyword>
<sequence length="82" mass="8896">MARSGTIDQSLHVPPQEYEIATQSGQLVTRVTMTGFGQSGDGEERAYSQPGWFRHPQQPLSCLSARKDALSALLSPPVILAQ</sequence>